<dbReference type="PANTHER" id="PTHR37299">
    <property type="entry name" value="TRANSCRIPTIONAL REGULATOR-RELATED"/>
    <property type="match status" value="1"/>
</dbReference>
<evidence type="ECO:0000313" key="5">
    <source>
        <dbReference type="Proteomes" id="UP000288388"/>
    </source>
</evidence>
<dbReference type="InterPro" id="IPR007492">
    <property type="entry name" value="LytTR_DNA-bd_dom"/>
</dbReference>
<dbReference type="Pfam" id="PF04397">
    <property type="entry name" value="LytTR"/>
    <property type="match status" value="1"/>
</dbReference>
<accession>A0A437ULA4</accession>
<organism evidence="4 5">
    <name type="scientific">Enterococcus avium</name>
    <name type="common">Streptococcus avium</name>
    <dbReference type="NCBI Taxonomy" id="33945"/>
    <lineage>
        <taxon>Bacteria</taxon>
        <taxon>Bacillati</taxon>
        <taxon>Bacillota</taxon>
        <taxon>Bacilli</taxon>
        <taxon>Lactobacillales</taxon>
        <taxon>Enterococcaceae</taxon>
        <taxon>Enterococcus</taxon>
    </lineage>
</organism>
<evidence type="ECO:0000313" key="4">
    <source>
        <dbReference type="EMBL" id="RVU94331.1"/>
    </source>
</evidence>
<evidence type="ECO:0000259" key="2">
    <source>
        <dbReference type="PROSITE" id="PS50110"/>
    </source>
</evidence>
<dbReference type="InterPro" id="IPR001789">
    <property type="entry name" value="Sig_transdc_resp-reg_receiver"/>
</dbReference>
<dbReference type="PROSITE" id="PS50930">
    <property type="entry name" value="HTH_LYTTR"/>
    <property type="match status" value="1"/>
</dbReference>
<dbReference type="InterPro" id="IPR046947">
    <property type="entry name" value="LytR-like"/>
</dbReference>
<proteinExistence type="predicted"/>
<dbReference type="SMART" id="SM00850">
    <property type="entry name" value="LytTR"/>
    <property type="match status" value="1"/>
</dbReference>
<dbReference type="AlphaFoldDB" id="A0A437ULA4"/>
<keyword evidence="1" id="KW-0597">Phosphoprotein</keyword>
<dbReference type="SUPFAM" id="SSF52172">
    <property type="entry name" value="CheY-like"/>
    <property type="match status" value="1"/>
</dbReference>
<comment type="caution">
    <text evidence="4">The sequence shown here is derived from an EMBL/GenBank/DDBJ whole genome shotgun (WGS) entry which is preliminary data.</text>
</comment>
<dbReference type="Proteomes" id="UP000288388">
    <property type="component" value="Unassembled WGS sequence"/>
</dbReference>
<name>A0A437ULA4_ENTAV</name>
<feature type="modified residue" description="4-aspartylphosphate" evidence="1">
    <location>
        <position position="59"/>
    </location>
</feature>
<dbReference type="PROSITE" id="PS50110">
    <property type="entry name" value="RESPONSE_REGULATORY"/>
    <property type="match status" value="1"/>
</dbReference>
<evidence type="ECO:0000259" key="3">
    <source>
        <dbReference type="PROSITE" id="PS50930"/>
    </source>
</evidence>
<dbReference type="SMART" id="SM00448">
    <property type="entry name" value="REC"/>
    <property type="match status" value="1"/>
</dbReference>
<dbReference type="PANTHER" id="PTHR37299:SF1">
    <property type="entry name" value="STAGE 0 SPORULATION PROTEIN A HOMOLOG"/>
    <property type="match status" value="1"/>
</dbReference>
<feature type="domain" description="HTH LytTR-type" evidence="3">
    <location>
        <begin position="132"/>
        <end position="232"/>
    </location>
</feature>
<dbReference type="Gene3D" id="3.40.50.2300">
    <property type="match status" value="1"/>
</dbReference>
<evidence type="ECO:0000256" key="1">
    <source>
        <dbReference type="PROSITE-ProRule" id="PRU00169"/>
    </source>
</evidence>
<sequence>MNIAICDDDRLMSGQIEKLVEQVFHGETSKYNTEVFFSGDRLLDFLAQSPNYFHMYLLDIEMEGTDGLETAARIREADSDAVIIFMTSHAELMSEAFEVLAFQFIIKPFDHEKSLSILSSAVRYLQKRKGVFQFVSQKKIYTFFLNQIRYIESSGRKIFLHTIDGANYEYYGTLKDAREQVKGILFAQIHNSIIINLESLSTVESNFVYLKEGEKLPISKKFHASFHEQFQQFILSR</sequence>
<gene>
    <name evidence="4" type="ORF">EK398_05435</name>
</gene>
<dbReference type="Pfam" id="PF00072">
    <property type="entry name" value="Response_reg"/>
    <property type="match status" value="1"/>
</dbReference>
<protein>
    <submittedName>
        <fullName evidence="4">Response regulator transcription factor</fullName>
    </submittedName>
</protein>
<dbReference type="Gene3D" id="2.40.50.1020">
    <property type="entry name" value="LytTr DNA-binding domain"/>
    <property type="match status" value="1"/>
</dbReference>
<feature type="domain" description="Response regulatory" evidence="2">
    <location>
        <begin position="2"/>
        <end position="122"/>
    </location>
</feature>
<dbReference type="GO" id="GO:0000156">
    <property type="term" value="F:phosphorelay response regulator activity"/>
    <property type="evidence" value="ECO:0007669"/>
    <property type="project" value="InterPro"/>
</dbReference>
<dbReference type="RefSeq" id="WP_127978499.1">
    <property type="nucleotide sequence ID" value="NZ_JBPFKW010000234.1"/>
</dbReference>
<dbReference type="GO" id="GO:0003677">
    <property type="term" value="F:DNA binding"/>
    <property type="evidence" value="ECO:0007669"/>
    <property type="project" value="InterPro"/>
</dbReference>
<dbReference type="EMBL" id="RYZS01000001">
    <property type="protein sequence ID" value="RVU94331.1"/>
    <property type="molecule type" value="Genomic_DNA"/>
</dbReference>
<dbReference type="InterPro" id="IPR011006">
    <property type="entry name" value="CheY-like_superfamily"/>
</dbReference>
<reference evidence="4 5" key="1">
    <citation type="submission" date="2018-12" db="EMBL/GenBank/DDBJ databases">
        <title>A novel vanA-carrying plasmid in a clinical isolate of Enterococcus avium.</title>
        <authorList>
            <person name="Bernasconi O.J."/>
            <person name="Luzzaro F."/>
            <person name="Endimiani A."/>
        </authorList>
    </citation>
    <scope>NUCLEOTIDE SEQUENCE [LARGE SCALE GENOMIC DNA]</scope>
    <source>
        <strain evidence="4 5">LC0559/18</strain>
    </source>
</reference>